<feature type="region of interest" description="Disordered" evidence="1">
    <location>
        <begin position="194"/>
        <end position="217"/>
    </location>
</feature>
<dbReference type="RefSeq" id="WP_179825333.1">
    <property type="nucleotide sequence ID" value="NZ_JACCCO010000002.1"/>
</dbReference>
<dbReference type="EMBL" id="JACCCO010000002">
    <property type="protein sequence ID" value="NYF42643.1"/>
    <property type="molecule type" value="Genomic_DNA"/>
</dbReference>
<dbReference type="Proteomes" id="UP000576393">
    <property type="component" value="Unassembled WGS sequence"/>
</dbReference>
<evidence type="ECO:0000313" key="3">
    <source>
        <dbReference type="Proteomes" id="UP000576393"/>
    </source>
</evidence>
<accession>A0A852V5Q1</accession>
<evidence type="ECO:0000256" key="1">
    <source>
        <dbReference type="SAM" id="MobiDB-lite"/>
    </source>
</evidence>
<evidence type="ECO:0000313" key="2">
    <source>
        <dbReference type="EMBL" id="NYF42643.1"/>
    </source>
</evidence>
<comment type="caution">
    <text evidence="2">The sequence shown here is derived from an EMBL/GenBank/DDBJ whole genome shotgun (WGS) entry which is preliminary data.</text>
</comment>
<protein>
    <recommendedName>
        <fullName evidence="4">Heavy metal transporter</fullName>
    </recommendedName>
</protein>
<reference evidence="2 3" key="1">
    <citation type="submission" date="2020-07" db="EMBL/GenBank/DDBJ databases">
        <title>Sequencing the genomes of 1000 actinobacteria strains.</title>
        <authorList>
            <person name="Klenk H.-P."/>
        </authorList>
    </citation>
    <scope>NUCLEOTIDE SEQUENCE [LARGE SCALE GENOMIC DNA]</scope>
    <source>
        <strain evidence="2 3">DSM 45763</strain>
    </source>
</reference>
<evidence type="ECO:0008006" key="4">
    <source>
        <dbReference type="Google" id="ProtNLM"/>
    </source>
</evidence>
<organism evidence="2 3">
    <name type="scientific">Streptosporangium sandarakinum</name>
    <dbReference type="NCBI Taxonomy" id="1260955"/>
    <lineage>
        <taxon>Bacteria</taxon>
        <taxon>Bacillati</taxon>
        <taxon>Actinomycetota</taxon>
        <taxon>Actinomycetes</taxon>
        <taxon>Streptosporangiales</taxon>
        <taxon>Streptosporangiaceae</taxon>
        <taxon>Streptosporangium</taxon>
    </lineage>
</organism>
<gene>
    <name evidence="2" type="ORF">HDA43_004844</name>
</gene>
<dbReference type="AlphaFoldDB" id="A0A852V5Q1"/>
<sequence length="288" mass="31149">MRRRFSKGVIAIIVIVVLLAVAITVGVFKLLHRVPTLAGPGEGCRVTTPKGTRDLDIEQAQVAAVIAAVAARRKLPERAVVIAYATGIQESKLYNLTYGDRDSVGVFQQRPSQGWGKPEQLVDPVYATGKFFSALVKVKNYRKLPLHEAAQRVQRSADGSAYAQHEDDGEILAAAFTGRVPGAVHCWFPPKPSKSPTAVRATAKPASATPPPATERARRRLARALGPGATLDTGSRRRGWLVASWSVAHAQEFGLRRIRYDGRAWTSAKGEDGWRPDAAATAARVEIS</sequence>
<keyword evidence="3" id="KW-1185">Reference proteome</keyword>
<name>A0A852V5Q1_9ACTN</name>
<proteinExistence type="predicted"/>